<dbReference type="InterPro" id="IPR034203">
    <property type="entry name" value="RBM45_RRM1"/>
</dbReference>
<dbReference type="PANTHER" id="PTHR48027">
    <property type="entry name" value="HETEROGENEOUS NUCLEAR RIBONUCLEOPROTEIN 87F-RELATED"/>
    <property type="match status" value="1"/>
</dbReference>
<evidence type="ECO:0000313" key="5">
    <source>
        <dbReference type="EMBL" id="KAH3721796.1"/>
    </source>
</evidence>
<dbReference type="AlphaFoldDB" id="A0A9D4CCS4"/>
<sequence>MSSRDHVENTRLFILSGKGVKEDTLREKFEAYGKIVDLWIVKDKRTNEDKGVVYITYSKCSEAALALEEMNGKILEGNPRPLKVIMANDKRDGSVRDPREEEKLTRLFVIIPKSFTEDDLTNEFSKFGEVQSVNVLKDKETGAHKGFGFVRFNRPYHAALAMENCDRSFKPKFAEPKKTQEAPDMYDRESLSRRGGGGRYEGRDERYEGRGDRRGGAPGSYPFGDRGRDQDFDRERGLKRSRDDFYDRDARERRNSNHREDYIADDGRSRYSAPVSLIEPIAMPASHSVLELLKAEPHTNCEKLIVNAPMGLAQNYLYKLFDLVPGLEYCDLNEQTGVAYVRYKLPQCAAYAKSKLDQFEFPAGNRLAVQFADAPQNHRSPSVMASDSYYSAAPGSYRGGGAPMDLLGENSSSTAMQVQQAAKVLEQAGINPDLLLQAQSILNNPMSLNASHSQSAQSPDGLERVTYCNIKLPICKPMLPETTPCEQRLFIVCQPASVPERILRDIFSRFGGLIEVYLLSGRNFGYAKYASKESAFSAINTMHGVTVAGQRLKVIEAEPQRKELEADMVKRLRTESP</sequence>
<evidence type="ECO:0000256" key="2">
    <source>
        <dbReference type="PROSITE-ProRule" id="PRU00176"/>
    </source>
</evidence>
<feature type="domain" description="RRM" evidence="4">
    <location>
        <begin position="487"/>
        <end position="559"/>
    </location>
</feature>
<dbReference type="Pfam" id="PF00076">
    <property type="entry name" value="RRM_1"/>
    <property type="match status" value="3"/>
</dbReference>
<feature type="domain" description="RRM" evidence="4">
    <location>
        <begin position="111"/>
        <end position="176"/>
    </location>
</feature>
<feature type="compositionally biased region" description="Basic and acidic residues" evidence="3">
    <location>
        <begin position="174"/>
        <end position="192"/>
    </location>
</feature>
<dbReference type="InterPro" id="IPR012677">
    <property type="entry name" value="Nucleotide-bd_a/b_plait_sf"/>
</dbReference>
<evidence type="ECO:0000256" key="3">
    <source>
        <dbReference type="SAM" id="MobiDB-lite"/>
    </source>
</evidence>
<protein>
    <recommendedName>
        <fullName evidence="4">RRM domain-containing protein</fullName>
    </recommendedName>
</protein>
<dbReference type="Proteomes" id="UP000828390">
    <property type="component" value="Unassembled WGS sequence"/>
</dbReference>
<feature type="compositionally biased region" description="Basic and acidic residues" evidence="3">
    <location>
        <begin position="225"/>
        <end position="240"/>
    </location>
</feature>
<dbReference type="OrthoDB" id="78437at2759"/>
<dbReference type="GO" id="GO:0003723">
    <property type="term" value="F:RNA binding"/>
    <property type="evidence" value="ECO:0007669"/>
    <property type="project" value="UniProtKB-UniRule"/>
</dbReference>
<dbReference type="InterPro" id="IPR052462">
    <property type="entry name" value="SLIRP/GR-RBP-like"/>
</dbReference>
<dbReference type="Gene3D" id="3.30.70.330">
    <property type="match status" value="4"/>
</dbReference>
<dbReference type="SMART" id="SM00360">
    <property type="entry name" value="RRM"/>
    <property type="match status" value="4"/>
</dbReference>
<dbReference type="PROSITE" id="PS50102">
    <property type="entry name" value="RRM"/>
    <property type="match status" value="3"/>
</dbReference>
<accession>A0A9D4CCS4</accession>
<feature type="domain" description="RRM" evidence="4">
    <location>
        <begin position="10"/>
        <end position="89"/>
    </location>
</feature>
<gene>
    <name evidence="5" type="ORF">DPMN_064743</name>
</gene>
<feature type="region of interest" description="Disordered" evidence="3">
    <location>
        <begin position="174"/>
        <end position="240"/>
    </location>
</feature>
<keyword evidence="6" id="KW-1185">Reference proteome</keyword>
<comment type="caution">
    <text evidence="5">The sequence shown here is derived from an EMBL/GenBank/DDBJ whole genome shotgun (WGS) entry which is preliminary data.</text>
</comment>
<name>A0A9D4CCS4_DREPO</name>
<dbReference type="InterPro" id="IPR000504">
    <property type="entry name" value="RRM_dom"/>
</dbReference>
<evidence type="ECO:0000256" key="1">
    <source>
        <dbReference type="ARBA" id="ARBA00022884"/>
    </source>
</evidence>
<keyword evidence="1 2" id="KW-0694">RNA-binding</keyword>
<reference evidence="5" key="1">
    <citation type="journal article" date="2019" name="bioRxiv">
        <title>The Genome of the Zebra Mussel, Dreissena polymorpha: A Resource for Invasive Species Research.</title>
        <authorList>
            <person name="McCartney M.A."/>
            <person name="Auch B."/>
            <person name="Kono T."/>
            <person name="Mallez S."/>
            <person name="Zhang Y."/>
            <person name="Obille A."/>
            <person name="Becker A."/>
            <person name="Abrahante J.E."/>
            <person name="Garbe J."/>
            <person name="Badalamenti J.P."/>
            <person name="Herman A."/>
            <person name="Mangelson H."/>
            <person name="Liachko I."/>
            <person name="Sullivan S."/>
            <person name="Sone E.D."/>
            <person name="Koren S."/>
            <person name="Silverstein K.A.T."/>
            <person name="Beckman K.B."/>
            <person name="Gohl D.M."/>
        </authorList>
    </citation>
    <scope>NUCLEOTIDE SEQUENCE</scope>
    <source>
        <strain evidence="5">Duluth1</strain>
        <tissue evidence="5">Whole animal</tissue>
    </source>
</reference>
<organism evidence="5 6">
    <name type="scientific">Dreissena polymorpha</name>
    <name type="common">Zebra mussel</name>
    <name type="synonym">Mytilus polymorpha</name>
    <dbReference type="NCBI Taxonomy" id="45954"/>
    <lineage>
        <taxon>Eukaryota</taxon>
        <taxon>Metazoa</taxon>
        <taxon>Spiralia</taxon>
        <taxon>Lophotrochozoa</taxon>
        <taxon>Mollusca</taxon>
        <taxon>Bivalvia</taxon>
        <taxon>Autobranchia</taxon>
        <taxon>Heteroconchia</taxon>
        <taxon>Euheterodonta</taxon>
        <taxon>Imparidentia</taxon>
        <taxon>Neoheterodontei</taxon>
        <taxon>Myida</taxon>
        <taxon>Dreissenoidea</taxon>
        <taxon>Dreissenidae</taxon>
        <taxon>Dreissena</taxon>
    </lineage>
</organism>
<reference evidence="5" key="2">
    <citation type="submission" date="2020-11" db="EMBL/GenBank/DDBJ databases">
        <authorList>
            <person name="McCartney M.A."/>
            <person name="Auch B."/>
            <person name="Kono T."/>
            <person name="Mallez S."/>
            <person name="Becker A."/>
            <person name="Gohl D.M."/>
            <person name="Silverstein K.A.T."/>
            <person name="Koren S."/>
            <person name="Bechman K.B."/>
            <person name="Herman A."/>
            <person name="Abrahante J.E."/>
            <person name="Garbe J."/>
        </authorList>
    </citation>
    <scope>NUCLEOTIDE SEQUENCE</scope>
    <source>
        <strain evidence="5">Duluth1</strain>
        <tissue evidence="5">Whole animal</tissue>
    </source>
</reference>
<dbReference type="InterPro" id="IPR035979">
    <property type="entry name" value="RBD_domain_sf"/>
</dbReference>
<evidence type="ECO:0000259" key="4">
    <source>
        <dbReference type="PROSITE" id="PS50102"/>
    </source>
</evidence>
<dbReference type="EMBL" id="JAIWYP010000013">
    <property type="protein sequence ID" value="KAH3721796.1"/>
    <property type="molecule type" value="Genomic_DNA"/>
</dbReference>
<feature type="compositionally biased region" description="Basic and acidic residues" evidence="3">
    <location>
        <begin position="200"/>
        <end position="215"/>
    </location>
</feature>
<proteinExistence type="predicted"/>
<dbReference type="SUPFAM" id="SSF54928">
    <property type="entry name" value="RNA-binding domain, RBD"/>
    <property type="match status" value="3"/>
</dbReference>
<evidence type="ECO:0000313" key="6">
    <source>
        <dbReference type="Proteomes" id="UP000828390"/>
    </source>
</evidence>
<dbReference type="CDD" id="cd12366">
    <property type="entry name" value="RRM1_RBM45"/>
    <property type="match status" value="1"/>
</dbReference>